<dbReference type="Proteomes" id="UP001304298">
    <property type="component" value="Unassembled WGS sequence"/>
</dbReference>
<name>A0ABU5RKI2_9PSEU</name>
<comment type="caution">
    <text evidence="2">The sequence shown here is derived from an EMBL/GenBank/DDBJ whole genome shotgun (WGS) entry which is preliminary data.</text>
</comment>
<accession>A0ABU5RKI2</accession>
<dbReference type="RefSeq" id="WP_323335072.1">
    <property type="nucleotide sequence ID" value="NZ_JAYFSI010000014.1"/>
</dbReference>
<reference evidence="2 3" key="1">
    <citation type="submission" date="2023-12" db="EMBL/GenBank/DDBJ databases">
        <title>Amycolatopsis sp. V23-08.</title>
        <authorList>
            <person name="Somphong A."/>
        </authorList>
    </citation>
    <scope>NUCLEOTIDE SEQUENCE [LARGE SCALE GENOMIC DNA]</scope>
    <source>
        <strain evidence="2 3">V23-08</strain>
    </source>
</reference>
<evidence type="ECO:0000313" key="2">
    <source>
        <dbReference type="EMBL" id="MEA5366079.1"/>
    </source>
</evidence>
<evidence type="ECO:0000256" key="1">
    <source>
        <dbReference type="SAM" id="MobiDB-lite"/>
    </source>
</evidence>
<gene>
    <name evidence="2" type="ORF">VA596_41585</name>
</gene>
<feature type="region of interest" description="Disordered" evidence="1">
    <location>
        <begin position="80"/>
        <end position="118"/>
    </location>
</feature>
<sequence length="208" mass="21826">MTDPPNPRSPGDNEAPGDHYATPAEQEEEGAVGPDEFFNIPWDQVESDEELIDALGSDATITTPDLLDQVLIDSLSGDRDRIRHPELPAGTDPDAVIEEQRRRDSAKPPGPRTPPERGTAMSNVELAGQVAALGSSDHLREASAALSQADIALGHLAEQVGTVLSEGDSQTAILGAINVVRQGISDLTGPLTGIPQTCETAAAKIRGV</sequence>
<feature type="region of interest" description="Disordered" evidence="1">
    <location>
        <begin position="1"/>
        <end position="37"/>
    </location>
</feature>
<dbReference type="EMBL" id="JAYFSI010000014">
    <property type="protein sequence ID" value="MEA5366079.1"/>
    <property type="molecule type" value="Genomic_DNA"/>
</dbReference>
<protein>
    <submittedName>
        <fullName evidence="2">Uncharacterized protein</fullName>
    </submittedName>
</protein>
<evidence type="ECO:0000313" key="3">
    <source>
        <dbReference type="Proteomes" id="UP001304298"/>
    </source>
</evidence>
<keyword evidence="3" id="KW-1185">Reference proteome</keyword>
<proteinExistence type="predicted"/>
<organism evidence="2 3">
    <name type="scientific">Amycolatopsis heterodermiae</name>
    <dbReference type="NCBI Taxonomy" id="3110235"/>
    <lineage>
        <taxon>Bacteria</taxon>
        <taxon>Bacillati</taxon>
        <taxon>Actinomycetota</taxon>
        <taxon>Actinomycetes</taxon>
        <taxon>Pseudonocardiales</taxon>
        <taxon>Pseudonocardiaceae</taxon>
        <taxon>Amycolatopsis</taxon>
    </lineage>
</organism>